<dbReference type="Proteomes" id="UP001320766">
    <property type="component" value="Unassembled WGS sequence"/>
</dbReference>
<comment type="caution">
    <text evidence="3">The sequence shown here is derived from an EMBL/GenBank/DDBJ whole genome shotgun (WGS) entry which is preliminary data.</text>
</comment>
<protein>
    <recommendedName>
        <fullName evidence="5">Phospholipase</fullName>
    </recommendedName>
</protein>
<reference evidence="3 4" key="1">
    <citation type="submission" date="2022-06" db="EMBL/GenBank/DDBJ databases">
        <title>Sequencing the genomes of 1000 actinobacteria strains.</title>
        <authorList>
            <person name="Klenk H.-P."/>
        </authorList>
    </citation>
    <scope>NUCLEOTIDE SEQUENCE [LARGE SCALE GENOMIC DNA]</scope>
    <source>
        <strain evidence="3 4">DSM 44170</strain>
    </source>
</reference>
<sequence length="552" mass="58975">MKRLGVVTAVMGLTIPLLTAFPAQANASVTETDPPADVQSIGPGQYFSDITTFEITESDVPEGEVGRRHSVAAVDGALAQLKAVPASRTDLAVFGPGWQAEFLGGSTSRKLQVQSGSIVVTELDGGGSTSFALKSSADFPGGGGVRKYEAEDGSKITETSRWDAAAGALRTTISETIPMDPDAVEEGDDGFTNGSGEPVDPADLTQTYTWEKAGTAQDDPWRVTALGSRADGTSSVAYDAQGRVATVTEPAAGEQPQTVLTFQYATTTTATGTATGDYAGRLKQITLAAGSGAPETVASYAYDSGGLLRGMGDPRLDASQRASYAYDGTGRLTTVNSRLHGDWQLTFTGDSAAPAATATSTTRRPDTSSGTPPALSGPAIPDAGATGPPPGDFPGGDVTGPLAYPSYCYAAVHWLWYSRSGCAAWAAHYGWHYPYWKQLPTGYWVVGINYDHCTSSPDRPSRFKFDFRSACDMHDYGYGLIGNTYKGYRYYLDRNRKSDVDNLFYITLRDWTCPAYKGTWFKQKKSTICKRWAWIYRQGVRKGNPKNGANKT</sequence>
<dbReference type="EMBL" id="JAMZEC010000001">
    <property type="protein sequence ID" value="MCP2350378.1"/>
    <property type="molecule type" value="Genomic_DNA"/>
</dbReference>
<gene>
    <name evidence="3" type="ORF">HD595_006500</name>
</gene>
<dbReference type="Gene3D" id="2.180.10.10">
    <property type="entry name" value="RHS repeat-associated core"/>
    <property type="match status" value="1"/>
</dbReference>
<dbReference type="InterPro" id="IPR036444">
    <property type="entry name" value="PLipase_A2_dom_sf"/>
</dbReference>
<keyword evidence="4" id="KW-1185">Reference proteome</keyword>
<evidence type="ECO:0000313" key="4">
    <source>
        <dbReference type="Proteomes" id="UP001320766"/>
    </source>
</evidence>
<accession>A0ABT1K8P6</accession>
<evidence type="ECO:0000256" key="2">
    <source>
        <dbReference type="SAM" id="SignalP"/>
    </source>
</evidence>
<dbReference type="Pfam" id="PF09056">
    <property type="entry name" value="Phospholip_A2_3"/>
    <property type="match status" value="1"/>
</dbReference>
<evidence type="ECO:0008006" key="5">
    <source>
        <dbReference type="Google" id="ProtNLM"/>
    </source>
</evidence>
<feature type="compositionally biased region" description="Low complexity" evidence="1">
    <location>
        <begin position="354"/>
        <end position="386"/>
    </location>
</feature>
<feature type="signal peptide" evidence="2">
    <location>
        <begin position="1"/>
        <end position="25"/>
    </location>
</feature>
<feature type="region of interest" description="Disordered" evidence="1">
    <location>
        <begin position="354"/>
        <end position="394"/>
    </location>
</feature>
<keyword evidence="2" id="KW-0732">Signal</keyword>
<dbReference type="RefSeq" id="WP_253775699.1">
    <property type="nucleotide sequence ID" value="NZ_BAAAVE010000003.1"/>
</dbReference>
<proteinExistence type="predicted"/>
<evidence type="ECO:0000256" key="1">
    <source>
        <dbReference type="SAM" id="MobiDB-lite"/>
    </source>
</evidence>
<feature type="chain" id="PRO_5046428171" description="Phospholipase" evidence="2">
    <location>
        <begin position="26"/>
        <end position="552"/>
    </location>
</feature>
<name>A0ABT1K8P6_9ACTN</name>
<organism evidence="3 4">
    <name type="scientific">Nonomuraea roseoviolacea subsp. carminata</name>
    <dbReference type="NCBI Taxonomy" id="160689"/>
    <lineage>
        <taxon>Bacteria</taxon>
        <taxon>Bacillati</taxon>
        <taxon>Actinomycetota</taxon>
        <taxon>Actinomycetes</taxon>
        <taxon>Streptosporangiales</taxon>
        <taxon>Streptosporangiaceae</taxon>
        <taxon>Nonomuraea</taxon>
    </lineage>
</organism>
<dbReference type="InterPro" id="IPR015141">
    <property type="entry name" value="PLipase_A2_prok/fun"/>
</dbReference>
<evidence type="ECO:0000313" key="3">
    <source>
        <dbReference type="EMBL" id="MCP2350378.1"/>
    </source>
</evidence>
<dbReference type="SUPFAM" id="SSF48619">
    <property type="entry name" value="Phospholipase A2, PLA2"/>
    <property type="match status" value="1"/>
</dbReference>
<dbReference type="Gene3D" id="1.20.90.10">
    <property type="entry name" value="Phospholipase A2 domain"/>
    <property type="match status" value="1"/>
</dbReference>